<comment type="caution">
    <text evidence="1">The sequence shown here is derived from an EMBL/GenBank/DDBJ whole genome shotgun (WGS) entry which is preliminary data.</text>
</comment>
<organism evidence="1 2">
    <name type="scientific">Corchorus olitorius</name>
    <dbReference type="NCBI Taxonomy" id="93759"/>
    <lineage>
        <taxon>Eukaryota</taxon>
        <taxon>Viridiplantae</taxon>
        <taxon>Streptophyta</taxon>
        <taxon>Embryophyta</taxon>
        <taxon>Tracheophyta</taxon>
        <taxon>Spermatophyta</taxon>
        <taxon>Magnoliopsida</taxon>
        <taxon>eudicotyledons</taxon>
        <taxon>Gunneridae</taxon>
        <taxon>Pentapetalae</taxon>
        <taxon>rosids</taxon>
        <taxon>malvids</taxon>
        <taxon>Malvales</taxon>
        <taxon>Malvaceae</taxon>
        <taxon>Grewioideae</taxon>
        <taxon>Apeibeae</taxon>
        <taxon>Corchorus</taxon>
    </lineage>
</organism>
<name>A0A1R3L323_9ROSI</name>
<sequence length="116" mass="12640">MLTCSSSPGALTRFTKAWSSCSLPTKPSSVTHSVNHPFLAVPEHACLAAQYECFWRRCPDSHYALSLERPFDDCGGLPVVGSIGPLLAFSNPRAPAPYAAMNQSYLGKNRLRKDVL</sequence>
<evidence type="ECO:0000313" key="1">
    <source>
        <dbReference type="EMBL" id="OMP13689.1"/>
    </source>
</evidence>
<evidence type="ECO:0000313" key="2">
    <source>
        <dbReference type="Proteomes" id="UP000187203"/>
    </source>
</evidence>
<dbReference type="EMBL" id="AWUE01003544">
    <property type="protein sequence ID" value="OMP13689.1"/>
    <property type="molecule type" value="Genomic_DNA"/>
</dbReference>
<gene>
    <name evidence="1" type="ORF">COLO4_01146</name>
</gene>
<keyword evidence="2" id="KW-1185">Reference proteome</keyword>
<dbReference type="AlphaFoldDB" id="A0A1R3L323"/>
<reference evidence="2" key="1">
    <citation type="submission" date="2013-09" db="EMBL/GenBank/DDBJ databases">
        <title>Corchorus olitorius genome sequencing.</title>
        <authorList>
            <person name="Alam M."/>
            <person name="Haque M.S."/>
            <person name="Islam M.S."/>
            <person name="Emdad E.M."/>
            <person name="Islam M.M."/>
            <person name="Ahmed B."/>
            <person name="Halim A."/>
            <person name="Hossen Q.M.M."/>
            <person name="Hossain M.Z."/>
            <person name="Ahmed R."/>
            <person name="Khan M.M."/>
            <person name="Islam R."/>
            <person name="Rashid M.M."/>
            <person name="Khan S.A."/>
            <person name="Rahman M.S."/>
            <person name="Alam M."/>
            <person name="Yahiya A.S."/>
            <person name="Khan M.S."/>
            <person name="Azam M.S."/>
            <person name="Haque T."/>
            <person name="Lashkar M.Z.H."/>
            <person name="Akhand A.I."/>
            <person name="Morshed G."/>
            <person name="Roy S."/>
            <person name="Uddin K.S."/>
            <person name="Rabeya T."/>
            <person name="Hossain A.S."/>
            <person name="Chowdhury A."/>
            <person name="Snigdha A.R."/>
            <person name="Mortoza M.S."/>
            <person name="Matin S.A."/>
            <person name="Hoque S.M.E."/>
            <person name="Islam M.K."/>
            <person name="Roy D.K."/>
            <person name="Haider R."/>
            <person name="Moosa M.M."/>
            <person name="Elias S.M."/>
            <person name="Hasan A.M."/>
            <person name="Jahan S."/>
            <person name="Shafiuddin M."/>
            <person name="Mahmood N."/>
            <person name="Shommy N.S."/>
        </authorList>
    </citation>
    <scope>NUCLEOTIDE SEQUENCE [LARGE SCALE GENOMIC DNA]</scope>
    <source>
        <strain evidence="2">cv. O-4</strain>
    </source>
</reference>
<proteinExistence type="predicted"/>
<accession>A0A1R3L323</accession>
<protein>
    <submittedName>
        <fullName evidence="1">Uncharacterized protein</fullName>
    </submittedName>
</protein>
<dbReference type="Proteomes" id="UP000187203">
    <property type="component" value="Unassembled WGS sequence"/>
</dbReference>